<evidence type="ECO:0000313" key="3">
    <source>
        <dbReference type="EMBL" id="KAK0404340.1"/>
    </source>
</evidence>
<accession>A0AA39HF06</accession>
<feature type="compositionally biased region" description="Low complexity" evidence="2">
    <location>
        <begin position="40"/>
        <end position="65"/>
    </location>
</feature>
<keyword evidence="4" id="KW-1185">Reference proteome</keyword>
<dbReference type="Proteomes" id="UP001175271">
    <property type="component" value="Unassembled WGS sequence"/>
</dbReference>
<dbReference type="EMBL" id="JAUCMV010000004">
    <property type="protein sequence ID" value="KAK0404340.1"/>
    <property type="molecule type" value="Genomic_DNA"/>
</dbReference>
<feature type="compositionally biased region" description="Polar residues" evidence="2">
    <location>
        <begin position="218"/>
        <end position="237"/>
    </location>
</feature>
<evidence type="ECO:0000256" key="2">
    <source>
        <dbReference type="SAM" id="MobiDB-lite"/>
    </source>
</evidence>
<comment type="caution">
    <text evidence="3">The sequence shown here is derived from an EMBL/GenBank/DDBJ whole genome shotgun (WGS) entry which is preliminary data.</text>
</comment>
<organism evidence="3 4">
    <name type="scientific">Steinernema hermaphroditum</name>
    <dbReference type="NCBI Taxonomy" id="289476"/>
    <lineage>
        <taxon>Eukaryota</taxon>
        <taxon>Metazoa</taxon>
        <taxon>Ecdysozoa</taxon>
        <taxon>Nematoda</taxon>
        <taxon>Chromadorea</taxon>
        <taxon>Rhabditida</taxon>
        <taxon>Tylenchina</taxon>
        <taxon>Panagrolaimomorpha</taxon>
        <taxon>Strongyloidoidea</taxon>
        <taxon>Steinernematidae</taxon>
        <taxon>Steinernema</taxon>
    </lineage>
</organism>
<feature type="region of interest" description="Disordered" evidence="2">
    <location>
        <begin position="116"/>
        <end position="140"/>
    </location>
</feature>
<feature type="compositionally biased region" description="Basic and acidic residues" evidence="2">
    <location>
        <begin position="120"/>
        <end position="129"/>
    </location>
</feature>
<feature type="region of interest" description="Disordered" evidence="2">
    <location>
        <begin position="194"/>
        <end position="243"/>
    </location>
</feature>
<keyword evidence="1" id="KW-0175">Coiled coil</keyword>
<reference evidence="3" key="1">
    <citation type="submission" date="2023-06" db="EMBL/GenBank/DDBJ databases">
        <title>Genomic analysis of the entomopathogenic nematode Steinernema hermaphroditum.</title>
        <authorList>
            <person name="Schwarz E.M."/>
            <person name="Heppert J.K."/>
            <person name="Baniya A."/>
            <person name="Schwartz H.T."/>
            <person name="Tan C.-H."/>
            <person name="Antoshechkin I."/>
            <person name="Sternberg P.W."/>
            <person name="Goodrich-Blair H."/>
            <person name="Dillman A.R."/>
        </authorList>
    </citation>
    <scope>NUCLEOTIDE SEQUENCE</scope>
    <source>
        <strain evidence="3">PS9179</strain>
        <tissue evidence="3">Whole animal</tissue>
    </source>
</reference>
<feature type="coiled-coil region" evidence="1">
    <location>
        <begin position="70"/>
        <end position="97"/>
    </location>
</feature>
<protein>
    <submittedName>
        <fullName evidence="3">Uncharacterized protein</fullName>
    </submittedName>
</protein>
<dbReference type="AlphaFoldDB" id="A0AA39HF06"/>
<sequence length="243" mass="24958">MAASTYLGVVKSGGGTTSTYLAAGAAGTGKATLSNSGTSAYYTPTNTGGYTSTTTPPSPAKASSHPKGKIGELEDRMARLEAEVKELRCSLEESVVKNKKLETTIRSAFADTLRELGCPESKEKEKQKEPSAPSGNSTMTAVDQLPLTAPSVESNVDYFATPTERKMGTSTHLPAPTTPCSGAGTTSAYLSAPGAHSGSGTNSAYFGVGAMPQPKPARNNNSMYMAPSSSGPTNGNSLYLGPK</sequence>
<evidence type="ECO:0000313" key="4">
    <source>
        <dbReference type="Proteomes" id="UP001175271"/>
    </source>
</evidence>
<evidence type="ECO:0000256" key="1">
    <source>
        <dbReference type="SAM" id="Coils"/>
    </source>
</evidence>
<name>A0AA39HF06_9BILA</name>
<gene>
    <name evidence="3" type="ORF">QR680_017405</name>
</gene>
<feature type="region of interest" description="Disordered" evidence="2">
    <location>
        <begin position="26"/>
        <end position="68"/>
    </location>
</feature>
<proteinExistence type="predicted"/>